<evidence type="ECO:0000256" key="3">
    <source>
        <dbReference type="ARBA" id="ARBA00022741"/>
    </source>
</evidence>
<evidence type="ECO:0000313" key="8">
    <source>
        <dbReference type="Proteomes" id="UP000887104"/>
    </source>
</evidence>
<evidence type="ECO:0000256" key="2">
    <source>
        <dbReference type="ARBA" id="ARBA00022598"/>
    </source>
</evidence>
<organism evidence="7 8">
    <name type="scientific">Shewanella sairae</name>
    <dbReference type="NCBI Taxonomy" id="190310"/>
    <lineage>
        <taxon>Bacteria</taxon>
        <taxon>Pseudomonadati</taxon>
        <taxon>Pseudomonadota</taxon>
        <taxon>Gammaproteobacteria</taxon>
        <taxon>Alteromonadales</taxon>
        <taxon>Shewanellaceae</taxon>
        <taxon>Shewanella</taxon>
    </lineage>
</organism>
<keyword evidence="2 7" id="KW-0436">Ligase</keyword>
<dbReference type="RefSeq" id="WP_220778239.1">
    <property type="nucleotide sequence ID" value="NZ_BPEY01000001.1"/>
</dbReference>
<keyword evidence="4" id="KW-0067">ATP-binding</keyword>
<dbReference type="InterPro" id="IPR045851">
    <property type="entry name" value="AMP-bd_C_sf"/>
</dbReference>
<dbReference type="Proteomes" id="UP000887104">
    <property type="component" value="Unassembled WGS sequence"/>
</dbReference>
<dbReference type="EMBL" id="BPEY01000001">
    <property type="protein sequence ID" value="GIU40142.1"/>
    <property type="molecule type" value="Genomic_DNA"/>
</dbReference>
<dbReference type="PANTHER" id="PTHR43201:SF32">
    <property type="entry name" value="2-SUCCINYLBENZOATE--COA LIGASE, CHLOROPLASTIC_PEROXISOMAL"/>
    <property type="match status" value="1"/>
</dbReference>
<keyword evidence="8" id="KW-1185">Reference proteome</keyword>
<feature type="domain" description="AMP-dependent synthetase/ligase" evidence="5">
    <location>
        <begin position="15"/>
        <end position="350"/>
    </location>
</feature>
<sequence length="492" mass="53463">MTVNSKKHNVSPIHQQAICQAEAPAYLFNGAAVSYQTLSQQVIALAQQFTELGLKPGDRLACISHNCPQLLQLYWACVDTGVLFCPISPRFATQQIVELTVTHQYRYYWLVPSVAEQYAELNIALKSQQTLTQVNFDFHALSESKAALVNLDTAVNAILTSGSSGTPKAAAHSLANHIASAAGSKELIKLSAEDSWLLSLPLFHIGGLAIANRCALAGACVVFEDKNLALAQQLNRDCITHLSLVSAQLQQLLHCAEKDESEESEEDDCLAQVKAMLLGGGAISADLLAELSTRDIKAYTSYGMTEMGSQITTGTARTDGSSGKLLSGRELKIIDGEIWLKGECLFLGYLAKDGFNLPLHKNGWFYTKDLGHFDANGNLCIDGRADNMFISGGENIQPEEIEAALKLHPQISDAIVFPVNDTQFGTLPAAIIKLLNTSNNNQEALPPEAELTAFLADKIARFKRPRCYYPWPEVSSAGIKVIRKKVIEAVKA</sequence>
<dbReference type="PANTHER" id="PTHR43201">
    <property type="entry name" value="ACYL-COA SYNTHETASE"/>
    <property type="match status" value="1"/>
</dbReference>
<keyword evidence="1" id="KW-0474">Menaquinone biosynthesis</keyword>
<reference evidence="7" key="1">
    <citation type="submission" date="2021-05" db="EMBL/GenBank/DDBJ databases">
        <title>Molecular characterization for Shewanella algae harboring chromosomal blaOXA-55-like strains isolated from clinical and environment sample.</title>
        <authorList>
            <person name="Ohama Y."/>
            <person name="Aoki K."/>
            <person name="Harada S."/>
            <person name="Moriya K."/>
            <person name="Ishii Y."/>
            <person name="Tateda K."/>
        </authorList>
    </citation>
    <scope>NUCLEOTIDE SEQUENCE</scope>
    <source>
        <strain evidence="7">JCM 11563</strain>
    </source>
</reference>
<accession>A0ABQ4NYS9</accession>
<dbReference type="InterPro" id="IPR042099">
    <property type="entry name" value="ANL_N_sf"/>
</dbReference>
<dbReference type="GO" id="GO:0016874">
    <property type="term" value="F:ligase activity"/>
    <property type="evidence" value="ECO:0007669"/>
    <property type="project" value="UniProtKB-KW"/>
</dbReference>
<dbReference type="InterPro" id="IPR000873">
    <property type="entry name" value="AMP-dep_synth/lig_dom"/>
</dbReference>
<evidence type="ECO:0000256" key="4">
    <source>
        <dbReference type="ARBA" id="ARBA00022840"/>
    </source>
</evidence>
<evidence type="ECO:0000259" key="6">
    <source>
        <dbReference type="Pfam" id="PF13193"/>
    </source>
</evidence>
<comment type="caution">
    <text evidence="7">The sequence shown here is derived from an EMBL/GenBank/DDBJ whole genome shotgun (WGS) entry which is preliminary data.</text>
</comment>
<dbReference type="NCBIfam" id="TIGR01923">
    <property type="entry name" value="menE"/>
    <property type="match status" value="1"/>
</dbReference>
<dbReference type="CDD" id="cd17630">
    <property type="entry name" value="OSB_MenE-like"/>
    <property type="match status" value="1"/>
</dbReference>
<dbReference type="Gene3D" id="3.40.50.12780">
    <property type="entry name" value="N-terminal domain of ligase-like"/>
    <property type="match status" value="1"/>
</dbReference>
<keyword evidence="3" id="KW-0547">Nucleotide-binding</keyword>
<evidence type="ECO:0000256" key="1">
    <source>
        <dbReference type="ARBA" id="ARBA00022428"/>
    </source>
</evidence>
<dbReference type="InterPro" id="IPR010192">
    <property type="entry name" value="MenE"/>
</dbReference>
<dbReference type="Gene3D" id="3.30.300.30">
    <property type="match status" value="1"/>
</dbReference>
<evidence type="ECO:0000259" key="5">
    <source>
        <dbReference type="Pfam" id="PF00501"/>
    </source>
</evidence>
<dbReference type="InterPro" id="IPR025110">
    <property type="entry name" value="AMP-bd_C"/>
</dbReference>
<proteinExistence type="predicted"/>
<gene>
    <name evidence="7" type="primary">menE</name>
    <name evidence="7" type="ORF">TUM4438_00610</name>
</gene>
<evidence type="ECO:0000313" key="7">
    <source>
        <dbReference type="EMBL" id="GIU40142.1"/>
    </source>
</evidence>
<dbReference type="Pfam" id="PF13193">
    <property type="entry name" value="AMP-binding_C"/>
    <property type="match status" value="1"/>
</dbReference>
<dbReference type="Pfam" id="PF00501">
    <property type="entry name" value="AMP-binding"/>
    <property type="match status" value="1"/>
</dbReference>
<name>A0ABQ4NYS9_9GAMM</name>
<feature type="domain" description="AMP-binding enzyme C-terminal" evidence="6">
    <location>
        <begin position="400"/>
        <end position="467"/>
    </location>
</feature>
<dbReference type="SUPFAM" id="SSF56801">
    <property type="entry name" value="Acetyl-CoA synthetase-like"/>
    <property type="match status" value="1"/>
</dbReference>
<protein>
    <submittedName>
        <fullName evidence="7">2-succinylbenzoate-CoA ligase</fullName>
    </submittedName>
</protein>